<sequence length="176" mass="19831">MAQCYVVFSIILMTIAIGTIFPATVADQSTPALVLPHHPSTINDQNEATQAAGRTFGTTVRQNKHANGKTDGISNTEIPQRKTSENKKSEPDSDSSYTPVLAVFIIVFCVFFVTMIIRGIYLYLHQQGEASYKPCRFQERYVTNCIAFNSLTCQRVRWLFIYLYRKPVEPVTVVNV</sequence>
<comment type="caution">
    <text evidence="3">The sequence shown here is derived from an EMBL/GenBank/DDBJ whole genome shotgun (WGS) entry which is preliminary data.</text>
</comment>
<feature type="transmembrane region" description="Helical" evidence="2">
    <location>
        <begin position="5"/>
        <end position="25"/>
    </location>
</feature>
<keyword evidence="2" id="KW-0812">Transmembrane</keyword>
<evidence type="ECO:0000313" key="3">
    <source>
        <dbReference type="EMBL" id="CAL8106175.1"/>
    </source>
</evidence>
<organism evidence="3 4">
    <name type="scientific">Orchesella dallaii</name>
    <dbReference type="NCBI Taxonomy" id="48710"/>
    <lineage>
        <taxon>Eukaryota</taxon>
        <taxon>Metazoa</taxon>
        <taxon>Ecdysozoa</taxon>
        <taxon>Arthropoda</taxon>
        <taxon>Hexapoda</taxon>
        <taxon>Collembola</taxon>
        <taxon>Entomobryomorpha</taxon>
        <taxon>Entomobryoidea</taxon>
        <taxon>Orchesellidae</taxon>
        <taxon>Orchesellinae</taxon>
        <taxon>Orchesella</taxon>
    </lineage>
</organism>
<gene>
    <name evidence="3" type="ORF">ODALV1_LOCUS12302</name>
</gene>
<keyword evidence="2" id="KW-1133">Transmembrane helix</keyword>
<evidence type="ECO:0000313" key="4">
    <source>
        <dbReference type="Proteomes" id="UP001642540"/>
    </source>
</evidence>
<feature type="transmembrane region" description="Helical" evidence="2">
    <location>
        <begin position="100"/>
        <end position="124"/>
    </location>
</feature>
<evidence type="ECO:0000256" key="1">
    <source>
        <dbReference type="SAM" id="MobiDB-lite"/>
    </source>
</evidence>
<proteinExistence type="predicted"/>
<reference evidence="3 4" key="1">
    <citation type="submission" date="2024-08" db="EMBL/GenBank/DDBJ databases">
        <authorList>
            <person name="Cucini C."/>
            <person name="Frati F."/>
        </authorList>
    </citation>
    <scope>NUCLEOTIDE SEQUENCE [LARGE SCALE GENOMIC DNA]</scope>
</reference>
<dbReference type="Proteomes" id="UP001642540">
    <property type="component" value="Unassembled WGS sequence"/>
</dbReference>
<name>A0ABP1QKX6_9HEXA</name>
<dbReference type="EMBL" id="CAXLJM020000036">
    <property type="protein sequence ID" value="CAL8106175.1"/>
    <property type="molecule type" value="Genomic_DNA"/>
</dbReference>
<feature type="compositionally biased region" description="Basic and acidic residues" evidence="1">
    <location>
        <begin position="79"/>
        <end position="91"/>
    </location>
</feature>
<keyword evidence="2" id="KW-0472">Membrane</keyword>
<evidence type="ECO:0000256" key="2">
    <source>
        <dbReference type="SAM" id="Phobius"/>
    </source>
</evidence>
<accession>A0ABP1QKX6</accession>
<feature type="region of interest" description="Disordered" evidence="1">
    <location>
        <begin position="57"/>
        <end position="96"/>
    </location>
</feature>
<keyword evidence="4" id="KW-1185">Reference proteome</keyword>
<protein>
    <submittedName>
        <fullName evidence="3">Uncharacterized protein</fullName>
    </submittedName>
</protein>